<sequence>MILGDIRGILVNIFRPALPGHVVIEIDKITVWCSLFLGHHRPPFKIRSALGKSPELNDYHGIEWMSANSPHGGAL</sequence>
<evidence type="ECO:0000313" key="2">
    <source>
        <dbReference type="Proteomes" id="UP000422108"/>
    </source>
</evidence>
<proteinExistence type="predicted"/>
<gene>
    <name evidence="1" type="ORF">DSCOOX_02870</name>
</gene>
<organism evidence="1 2">
    <name type="scientific">Desulfosarcina ovata subsp. ovata</name>
    <dbReference type="NCBI Taxonomy" id="2752305"/>
    <lineage>
        <taxon>Bacteria</taxon>
        <taxon>Pseudomonadati</taxon>
        <taxon>Thermodesulfobacteriota</taxon>
        <taxon>Desulfobacteria</taxon>
        <taxon>Desulfobacterales</taxon>
        <taxon>Desulfosarcinaceae</taxon>
        <taxon>Desulfosarcina</taxon>
    </lineage>
</organism>
<protein>
    <submittedName>
        <fullName evidence="1">Uncharacterized protein</fullName>
    </submittedName>
</protein>
<reference evidence="1 2" key="1">
    <citation type="submission" date="2019-11" db="EMBL/GenBank/DDBJ databases">
        <title>Comparative genomics of hydrocarbon-degrading Desulfosarcina strains.</title>
        <authorList>
            <person name="Watanabe M."/>
            <person name="Kojima H."/>
            <person name="Fukui M."/>
        </authorList>
    </citation>
    <scope>NUCLEOTIDE SEQUENCE [LARGE SCALE GENOMIC DNA]</scope>
    <source>
        <strain evidence="2">oXyS1</strain>
    </source>
</reference>
<dbReference type="AlphaFoldDB" id="A0A5K8A3T3"/>
<dbReference type="EMBL" id="AP021879">
    <property type="protein sequence ID" value="BBO87107.1"/>
    <property type="molecule type" value="Genomic_DNA"/>
</dbReference>
<accession>A0A5K8A3T3</accession>
<dbReference type="Proteomes" id="UP000422108">
    <property type="component" value="Chromosome"/>
</dbReference>
<keyword evidence="2" id="KW-1185">Reference proteome</keyword>
<name>A0A5K8A3T3_9BACT</name>
<evidence type="ECO:0000313" key="1">
    <source>
        <dbReference type="EMBL" id="BBO87107.1"/>
    </source>
</evidence>